<evidence type="ECO:0000313" key="2">
    <source>
        <dbReference type="EMBL" id="GAA1824076.1"/>
    </source>
</evidence>
<feature type="chain" id="PRO_5045271975" evidence="1">
    <location>
        <begin position="21"/>
        <end position="171"/>
    </location>
</feature>
<gene>
    <name evidence="2" type="ORF">GCM10009682_50460</name>
</gene>
<accession>A0ABN2MES2</accession>
<comment type="caution">
    <text evidence="2">The sequence shown here is derived from an EMBL/GenBank/DDBJ whole genome shotgun (WGS) entry which is preliminary data.</text>
</comment>
<keyword evidence="1" id="KW-0732">Signal</keyword>
<sequence>MPEAVLLLAALAAAPLSPSAQSPAQLSADLVARSVTAIEQLSPAEHHNHGHAVDAAQTKVACVVELMGFAPADAKRAADVTTAYTYFLCAAGAPGQPYQMSAHISGPAAVDLRQQPPLVHVPEAGAGYDQRLKAIIPVQYQDWAVKGFRDRAIPAGLIPKYNALLGVAPSP</sequence>
<dbReference type="Proteomes" id="UP001500218">
    <property type="component" value="Unassembled WGS sequence"/>
</dbReference>
<evidence type="ECO:0000313" key="3">
    <source>
        <dbReference type="Proteomes" id="UP001500218"/>
    </source>
</evidence>
<feature type="signal peptide" evidence="1">
    <location>
        <begin position="1"/>
        <end position="20"/>
    </location>
</feature>
<organism evidence="2 3">
    <name type="scientific">Luedemannella flava</name>
    <dbReference type="NCBI Taxonomy" id="349316"/>
    <lineage>
        <taxon>Bacteria</taxon>
        <taxon>Bacillati</taxon>
        <taxon>Actinomycetota</taxon>
        <taxon>Actinomycetes</taxon>
        <taxon>Micromonosporales</taxon>
        <taxon>Micromonosporaceae</taxon>
        <taxon>Luedemannella</taxon>
    </lineage>
</organism>
<keyword evidence="3" id="KW-1185">Reference proteome</keyword>
<name>A0ABN2MES2_9ACTN</name>
<reference evidence="2 3" key="1">
    <citation type="journal article" date="2019" name="Int. J. Syst. Evol. Microbiol.">
        <title>The Global Catalogue of Microorganisms (GCM) 10K type strain sequencing project: providing services to taxonomists for standard genome sequencing and annotation.</title>
        <authorList>
            <consortium name="The Broad Institute Genomics Platform"/>
            <consortium name="The Broad Institute Genome Sequencing Center for Infectious Disease"/>
            <person name="Wu L."/>
            <person name="Ma J."/>
        </authorList>
    </citation>
    <scope>NUCLEOTIDE SEQUENCE [LARGE SCALE GENOMIC DNA]</scope>
    <source>
        <strain evidence="2 3">JCM 13250</strain>
    </source>
</reference>
<evidence type="ECO:0000256" key="1">
    <source>
        <dbReference type="SAM" id="SignalP"/>
    </source>
</evidence>
<proteinExistence type="predicted"/>
<dbReference type="EMBL" id="BAAALT010000208">
    <property type="protein sequence ID" value="GAA1824076.1"/>
    <property type="molecule type" value="Genomic_DNA"/>
</dbReference>
<protein>
    <submittedName>
        <fullName evidence="2">Uncharacterized protein</fullName>
    </submittedName>
</protein>